<organism evidence="2 3">
    <name type="scientific">Arabis nemorensis</name>
    <dbReference type="NCBI Taxonomy" id="586526"/>
    <lineage>
        <taxon>Eukaryota</taxon>
        <taxon>Viridiplantae</taxon>
        <taxon>Streptophyta</taxon>
        <taxon>Embryophyta</taxon>
        <taxon>Tracheophyta</taxon>
        <taxon>Spermatophyta</taxon>
        <taxon>Magnoliopsida</taxon>
        <taxon>eudicotyledons</taxon>
        <taxon>Gunneridae</taxon>
        <taxon>Pentapetalae</taxon>
        <taxon>rosids</taxon>
        <taxon>malvids</taxon>
        <taxon>Brassicales</taxon>
        <taxon>Brassicaceae</taxon>
        <taxon>Arabideae</taxon>
        <taxon>Arabis</taxon>
    </lineage>
</organism>
<dbReference type="Proteomes" id="UP000489600">
    <property type="component" value="Unassembled WGS sequence"/>
</dbReference>
<evidence type="ECO:0000313" key="2">
    <source>
        <dbReference type="EMBL" id="VVB07361.1"/>
    </source>
</evidence>
<feature type="compositionally biased region" description="Polar residues" evidence="1">
    <location>
        <begin position="7"/>
        <end position="24"/>
    </location>
</feature>
<gene>
    <name evidence="2" type="ORF">ANE_LOCUS17805</name>
</gene>
<keyword evidence="3" id="KW-1185">Reference proteome</keyword>
<comment type="caution">
    <text evidence="2">The sequence shown here is derived from an EMBL/GenBank/DDBJ whole genome shotgun (WGS) entry which is preliminary data.</text>
</comment>
<accession>A0A565C149</accession>
<evidence type="ECO:0000256" key="1">
    <source>
        <dbReference type="SAM" id="MobiDB-lite"/>
    </source>
</evidence>
<protein>
    <submittedName>
        <fullName evidence="2">Uncharacterized protein</fullName>
    </submittedName>
</protein>
<reference evidence="2" key="1">
    <citation type="submission" date="2019-07" db="EMBL/GenBank/DDBJ databases">
        <authorList>
            <person name="Dittberner H."/>
        </authorList>
    </citation>
    <scope>NUCLEOTIDE SEQUENCE [LARGE SCALE GENOMIC DNA]</scope>
</reference>
<dbReference type="EMBL" id="CABITT030000006">
    <property type="protein sequence ID" value="VVB07361.1"/>
    <property type="molecule type" value="Genomic_DNA"/>
</dbReference>
<proteinExistence type="predicted"/>
<dbReference type="AlphaFoldDB" id="A0A565C149"/>
<evidence type="ECO:0000313" key="3">
    <source>
        <dbReference type="Proteomes" id="UP000489600"/>
    </source>
</evidence>
<feature type="region of interest" description="Disordered" evidence="1">
    <location>
        <begin position="1"/>
        <end position="39"/>
    </location>
</feature>
<sequence length="74" mass="7991">MSFPFESISSRNKSDVTKSVSATSRPLHRQPPLKVSGNPKCCPALKKELNGDAGAIRNSQEISRCDQCKGTSRG</sequence>
<name>A0A565C149_9BRAS</name>